<dbReference type="EMBL" id="NOZQ01000021">
    <property type="protein sequence ID" value="OYD17390.1"/>
    <property type="molecule type" value="Genomic_DNA"/>
</dbReference>
<evidence type="ECO:0000313" key="3">
    <source>
        <dbReference type="Proteomes" id="UP000215215"/>
    </source>
</evidence>
<reference evidence="2 3" key="1">
    <citation type="submission" date="2017-07" db="EMBL/GenBank/DDBJ databases">
        <title>Recovery of genomes from metagenomes via a dereplication, aggregation, and scoring strategy.</title>
        <authorList>
            <person name="Sieber C.M."/>
            <person name="Probst A.J."/>
            <person name="Sharrar A."/>
            <person name="Thomas B.C."/>
            <person name="Hess M."/>
            <person name="Tringe S.G."/>
            <person name="Banfield J.F."/>
        </authorList>
    </citation>
    <scope>NUCLEOTIDE SEQUENCE [LARGE SCALE GENOMIC DNA]</scope>
    <source>
        <strain evidence="2">JGI_Cruoil_03_44_89</strain>
    </source>
</reference>
<dbReference type="InterPro" id="IPR013693">
    <property type="entry name" value="SpoIID/LytB_N"/>
</dbReference>
<dbReference type="GO" id="GO:0030435">
    <property type="term" value="P:sporulation resulting in formation of a cellular spore"/>
    <property type="evidence" value="ECO:0007669"/>
    <property type="project" value="InterPro"/>
</dbReference>
<evidence type="ECO:0000313" key="2">
    <source>
        <dbReference type="EMBL" id="OYD17390.1"/>
    </source>
</evidence>
<dbReference type="InterPro" id="IPR013486">
    <property type="entry name" value="SpoIID/LytB"/>
</dbReference>
<dbReference type="NCBIfam" id="TIGR02669">
    <property type="entry name" value="SpoIID_LytB"/>
    <property type="match status" value="1"/>
</dbReference>
<sequence length="494" mass="55728">MDSPMIRVGIIQNARKIKISLRGDSYISVGTVEMHLEDKRELEIAVLRSKTPEPIYRVVTGELEDVTGLNDMKKYKIIRVGKKVKFSGKVVSDNRKYWVCVGEFEKMYAAEEQFDEISGISIIEDFIGERGGVIKITDSEGKEITEGEVLRIKSSSPMTVFDVPVGEGYHFEHSETQSFKGWLEFRINNYGGLVAINELPVEDYLASVNSSESNPDSPPELLKAQTVVARGTVFATVGKHHFNDPFDLCNNDHCQNYKGLVRETPRARQACSLTRGEVLKYGREICDARYAAICGGITEDYQNAWFGERKPYLSTIIDAEDTSEILEFYPATTEKNAKEFIDSMPDAWCNIVKSRVPDYLKGVEGFRWEVKYSRNEIEKIIKKKTGRDTGRLFDIIPLKRGNSGRIILLEVRGAKATFRIKGELSIRKALSRSCLLSSCFYIESGGESIILHGAGWGHGVGMCQIGASLMAYNGMKYNEILKHYYKGTKIKRIY</sequence>
<dbReference type="Pfam" id="PF08486">
    <property type="entry name" value="SpoIID"/>
    <property type="match status" value="1"/>
</dbReference>
<accession>A0A235BYG3</accession>
<evidence type="ECO:0000259" key="1">
    <source>
        <dbReference type="Pfam" id="PF08486"/>
    </source>
</evidence>
<proteinExistence type="predicted"/>
<organism evidence="2 3">
    <name type="scientific">candidate division WOR-3 bacterium JGI_Cruoil_03_44_89</name>
    <dbReference type="NCBI Taxonomy" id="1973748"/>
    <lineage>
        <taxon>Bacteria</taxon>
        <taxon>Bacteria division WOR-3</taxon>
    </lineage>
</organism>
<dbReference type="AlphaFoldDB" id="A0A235BYG3"/>
<gene>
    <name evidence="2" type="ORF">CH333_01085</name>
</gene>
<feature type="domain" description="Sporulation stage II protein D amidase enhancer LytB N-terminal" evidence="1">
    <location>
        <begin position="191"/>
        <end position="281"/>
    </location>
</feature>
<name>A0A235BYG3_UNCW3</name>
<dbReference type="Proteomes" id="UP000215215">
    <property type="component" value="Unassembled WGS sequence"/>
</dbReference>
<comment type="caution">
    <text evidence="2">The sequence shown here is derived from an EMBL/GenBank/DDBJ whole genome shotgun (WGS) entry which is preliminary data.</text>
</comment>
<protein>
    <recommendedName>
        <fullName evidence="1">Sporulation stage II protein D amidase enhancer LytB N-terminal domain-containing protein</fullName>
    </recommendedName>
</protein>